<sequence>MSRMIPVAVVGATGLVGQAVLDLLAERQFPASRVFAVDAGEQDGQTVSFGNIELDVHDVEDFAFDQVRLAIFVAGADVSRRFVPEAGKAGVAVIDFSGAYRLDGDIPLIVPEVNGDTLADWESLSLVSLPNCTVAPLARALKALEAHGLSRITVSTYQSVSGSGQAAMEELANQTTALFNQRESDVAVYPKRIAFNLLPAIGAIGEDGVSDEERSLMLELPRLLGRTDLIIEAMCVRVPVFFGHAWSVHVETATPPDADRARKLFAAVGLHVVDEPSREDGFATPMEVAGSEDVWVSRVRATPRGLAFWVVADNVRAGAARNAVRVAERLLADGRLD</sequence>
<gene>
    <name evidence="4" type="primary">asd-2</name>
    <name evidence="4" type="ORF">GCM10011289_06700</name>
</gene>
<dbReference type="EMBL" id="BMYX01000002">
    <property type="protein sequence ID" value="GGY06804.1"/>
    <property type="molecule type" value="Genomic_DNA"/>
</dbReference>
<reference evidence="4" key="2">
    <citation type="submission" date="2020-09" db="EMBL/GenBank/DDBJ databases">
        <authorList>
            <person name="Sun Q."/>
            <person name="Kim S."/>
        </authorList>
    </citation>
    <scope>NUCLEOTIDE SEQUENCE</scope>
    <source>
        <strain evidence="4">KCTC 32182</strain>
    </source>
</reference>
<dbReference type="NCBIfam" id="NF011456">
    <property type="entry name" value="PRK14874.1"/>
    <property type="match status" value="1"/>
</dbReference>
<dbReference type="CDD" id="cd17894">
    <property type="entry name" value="ASADH_USG1_N"/>
    <property type="match status" value="1"/>
</dbReference>
<dbReference type="GO" id="GO:0046983">
    <property type="term" value="F:protein dimerization activity"/>
    <property type="evidence" value="ECO:0007669"/>
    <property type="project" value="InterPro"/>
</dbReference>
<dbReference type="GO" id="GO:0008652">
    <property type="term" value="P:amino acid biosynthetic process"/>
    <property type="evidence" value="ECO:0007669"/>
    <property type="project" value="InterPro"/>
</dbReference>
<comment type="caution">
    <text evidence="4">The sequence shown here is derived from an EMBL/GenBank/DDBJ whole genome shotgun (WGS) entry which is preliminary data.</text>
</comment>
<feature type="domain" description="Semialdehyde dehydrogenase NAD-binding" evidence="3">
    <location>
        <begin position="6"/>
        <end position="121"/>
    </location>
</feature>
<organism evidence="4 5">
    <name type="scientific">Paludibacterium paludis</name>
    <dbReference type="NCBI Taxonomy" id="1225769"/>
    <lineage>
        <taxon>Bacteria</taxon>
        <taxon>Pseudomonadati</taxon>
        <taxon>Pseudomonadota</taxon>
        <taxon>Betaproteobacteria</taxon>
        <taxon>Neisseriales</taxon>
        <taxon>Chromobacteriaceae</taxon>
        <taxon>Paludibacterium</taxon>
    </lineage>
</organism>
<dbReference type="Pfam" id="PF01118">
    <property type="entry name" value="Semialdhyde_dh"/>
    <property type="match status" value="1"/>
</dbReference>
<dbReference type="InterPro" id="IPR036291">
    <property type="entry name" value="NAD(P)-bd_dom_sf"/>
</dbReference>
<dbReference type="AlphaFoldDB" id="A0A918NZC9"/>
<dbReference type="GO" id="GO:0051287">
    <property type="term" value="F:NAD binding"/>
    <property type="evidence" value="ECO:0007669"/>
    <property type="project" value="InterPro"/>
</dbReference>
<reference evidence="4" key="1">
    <citation type="journal article" date="2014" name="Int. J. Syst. Evol. Microbiol.">
        <title>Complete genome sequence of Corynebacterium casei LMG S-19264T (=DSM 44701T), isolated from a smear-ripened cheese.</title>
        <authorList>
            <consortium name="US DOE Joint Genome Institute (JGI-PGF)"/>
            <person name="Walter F."/>
            <person name="Albersmeier A."/>
            <person name="Kalinowski J."/>
            <person name="Ruckert C."/>
        </authorList>
    </citation>
    <scope>NUCLEOTIDE SEQUENCE</scope>
    <source>
        <strain evidence="4">KCTC 32182</strain>
    </source>
</reference>
<proteinExistence type="inferred from homology"/>
<evidence type="ECO:0000259" key="3">
    <source>
        <dbReference type="SMART" id="SM00859"/>
    </source>
</evidence>
<evidence type="ECO:0000313" key="4">
    <source>
        <dbReference type="EMBL" id="GGY06804.1"/>
    </source>
</evidence>
<dbReference type="PANTHER" id="PTHR46278">
    <property type="entry name" value="DEHYDROGENASE, PUTATIVE-RELATED"/>
    <property type="match status" value="1"/>
</dbReference>
<dbReference type="RefSeq" id="WP_189531193.1">
    <property type="nucleotide sequence ID" value="NZ_BMYX01000002.1"/>
</dbReference>
<comment type="similarity">
    <text evidence="1">Belongs to the aspartate-semialdehyde dehydrogenase family.</text>
</comment>
<dbReference type="SUPFAM" id="SSF51735">
    <property type="entry name" value="NAD(P)-binding Rossmann-fold domains"/>
    <property type="match status" value="1"/>
</dbReference>
<dbReference type="GO" id="GO:0016620">
    <property type="term" value="F:oxidoreductase activity, acting on the aldehyde or oxo group of donors, NAD or NADP as acceptor"/>
    <property type="evidence" value="ECO:0007669"/>
    <property type="project" value="InterPro"/>
</dbReference>
<name>A0A918NZC9_9NEIS</name>
<dbReference type="CDD" id="cd18131">
    <property type="entry name" value="ASADH_C_bac_euk_like"/>
    <property type="match status" value="1"/>
</dbReference>
<feature type="active site" description="Acyl-thioester intermediate" evidence="2">
    <location>
        <position position="132"/>
    </location>
</feature>
<dbReference type="PANTHER" id="PTHR46278:SF2">
    <property type="entry name" value="ASPARTATE-SEMIALDEHYDE DEHYDROGENASE"/>
    <property type="match status" value="1"/>
</dbReference>
<dbReference type="InterPro" id="IPR000534">
    <property type="entry name" value="Semialdehyde_DH_NAD-bd"/>
</dbReference>
<dbReference type="PIRSF" id="PIRSF000148">
    <property type="entry name" value="ASA_dh"/>
    <property type="match status" value="1"/>
</dbReference>
<dbReference type="Proteomes" id="UP000645257">
    <property type="component" value="Unassembled WGS sequence"/>
</dbReference>
<evidence type="ECO:0000313" key="5">
    <source>
        <dbReference type="Proteomes" id="UP000645257"/>
    </source>
</evidence>
<protein>
    <submittedName>
        <fullName evidence="4">Aspartate-semialdehyde dehydrogenase</fullName>
    </submittedName>
</protein>
<accession>A0A918NZC9</accession>
<evidence type="ECO:0000256" key="1">
    <source>
        <dbReference type="ARBA" id="ARBA00010584"/>
    </source>
</evidence>
<dbReference type="SUPFAM" id="SSF55347">
    <property type="entry name" value="Glyceraldehyde-3-phosphate dehydrogenase-like, C-terminal domain"/>
    <property type="match status" value="1"/>
</dbReference>
<dbReference type="Pfam" id="PF02774">
    <property type="entry name" value="Semialdhyde_dhC"/>
    <property type="match status" value="1"/>
</dbReference>
<dbReference type="InterPro" id="IPR012280">
    <property type="entry name" value="Semialdhyde_DH_dimer_dom"/>
</dbReference>
<dbReference type="SMART" id="SM00859">
    <property type="entry name" value="Semialdhyde_dh"/>
    <property type="match status" value="1"/>
</dbReference>
<feature type="active site" description="Proton acceptor" evidence="2">
    <location>
        <position position="244"/>
    </location>
</feature>
<keyword evidence="5" id="KW-1185">Reference proteome</keyword>
<dbReference type="Gene3D" id="3.30.360.10">
    <property type="entry name" value="Dihydrodipicolinate Reductase, domain 2"/>
    <property type="match status" value="1"/>
</dbReference>
<dbReference type="Gene3D" id="3.40.50.720">
    <property type="entry name" value="NAD(P)-binding Rossmann-like Domain"/>
    <property type="match status" value="1"/>
</dbReference>
<evidence type="ECO:0000256" key="2">
    <source>
        <dbReference type="PIRSR" id="PIRSR000148-1"/>
    </source>
</evidence>